<name>A0A183SP36_SCHSO</name>
<gene>
    <name evidence="1" type="ORF">SSLN_LOCUS5984</name>
</gene>
<dbReference type="Gene3D" id="3.30.420.10">
    <property type="entry name" value="Ribonuclease H-like superfamily/Ribonuclease H"/>
    <property type="match status" value="1"/>
</dbReference>
<keyword evidence="2" id="KW-1185">Reference proteome</keyword>
<evidence type="ECO:0000313" key="1">
    <source>
        <dbReference type="EMBL" id="VDL92369.1"/>
    </source>
</evidence>
<evidence type="ECO:0000313" key="2">
    <source>
        <dbReference type="Proteomes" id="UP000275846"/>
    </source>
</evidence>
<protein>
    <submittedName>
        <fullName evidence="3">Integrase catalytic domain-containing protein</fullName>
    </submittedName>
</protein>
<dbReference type="SUPFAM" id="SSF53098">
    <property type="entry name" value="Ribonuclease H-like"/>
    <property type="match status" value="1"/>
</dbReference>
<reference evidence="1 2" key="2">
    <citation type="submission" date="2018-11" db="EMBL/GenBank/DDBJ databases">
        <authorList>
            <consortium name="Pathogen Informatics"/>
        </authorList>
    </citation>
    <scope>NUCLEOTIDE SEQUENCE [LARGE SCALE GENOMIC DNA]</scope>
    <source>
        <strain evidence="1 2">NST_G2</strain>
    </source>
</reference>
<dbReference type="InterPro" id="IPR036397">
    <property type="entry name" value="RNaseH_sf"/>
</dbReference>
<dbReference type="STRING" id="70667.A0A183SP36"/>
<accession>A0A183SP36</accession>
<sequence>MRDVCEMFDIRKTYTASYHSGGNSLVERTKRTIYNILLAFTKDDHVHEWDGQLPVCLLPYHGATHYSIGLTPHHLRTGHDLRLPNEFR</sequence>
<proteinExistence type="predicted"/>
<dbReference type="Proteomes" id="UP000275846">
    <property type="component" value="Unassembled WGS sequence"/>
</dbReference>
<dbReference type="AlphaFoldDB" id="A0A183SP36"/>
<dbReference type="EMBL" id="UYSU01033491">
    <property type="protein sequence ID" value="VDL92369.1"/>
    <property type="molecule type" value="Genomic_DNA"/>
</dbReference>
<evidence type="ECO:0000313" key="3">
    <source>
        <dbReference type="WBParaSite" id="SSLN_0000617701-mRNA-1"/>
    </source>
</evidence>
<dbReference type="InterPro" id="IPR012337">
    <property type="entry name" value="RNaseH-like_sf"/>
</dbReference>
<dbReference type="WBParaSite" id="SSLN_0000617701-mRNA-1">
    <property type="protein sequence ID" value="SSLN_0000617701-mRNA-1"/>
    <property type="gene ID" value="SSLN_0000617701"/>
</dbReference>
<reference evidence="3" key="1">
    <citation type="submission" date="2016-06" db="UniProtKB">
        <authorList>
            <consortium name="WormBaseParasite"/>
        </authorList>
    </citation>
    <scope>IDENTIFICATION</scope>
</reference>
<dbReference type="OrthoDB" id="425619at2759"/>
<organism evidence="3">
    <name type="scientific">Schistocephalus solidus</name>
    <name type="common">Tapeworm</name>
    <dbReference type="NCBI Taxonomy" id="70667"/>
    <lineage>
        <taxon>Eukaryota</taxon>
        <taxon>Metazoa</taxon>
        <taxon>Spiralia</taxon>
        <taxon>Lophotrochozoa</taxon>
        <taxon>Platyhelminthes</taxon>
        <taxon>Cestoda</taxon>
        <taxon>Eucestoda</taxon>
        <taxon>Diphyllobothriidea</taxon>
        <taxon>Diphyllobothriidae</taxon>
        <taxon>Schistocephalus</taxon>
    </lineage>
</organism>
<dbReference type="GO" id="GO:0003676">
    <property type="term" value="F:nucleic acid binding"/>
    <property type="evidence" value="ECO:0007669"/>
    <property type="project" value="InterPro"/>
</dbReference>